<dbReference type="KEGG" id="crq:GCK72_025823"/>
<organism evidence="1 2">
    <name type="scientific">Caenorhabditis remanei</name>
    <name type="common">Caenorhabditis vulgaris</name>
    <dbReference type="NCBI Taxonomy" id="31234"/>
    <lineage>
        <taxon>Eukaryota</taxon>
        <taxon>Metazoa</taxon>
        <taxon>Ecdysozoa</taxon>
        <taxon>Nematoda</taxon>
        <taxon>Chromadorea</taxon>
        <taxon>Rhabditida</taxon>
        <taxon>Rhabditina</taxon>
        <taxon>Rhabditomorpha</taxon>
        <taxon>Rhabditoidea</taxon>
        <taxon>Rhabditidae</taxon>
        <taxon>Peloderinae</taxon>
        <taxon>Caenorhabditis</taxon>
    </lineage>
</organism>
<protein>
    <submittedName>
        <fullName evidence="1">Uncharacterized protein</fullName>
    </submittedName>
</protein>
<reference evidence="1" key="1">
    <citation type="submission" date="2017-08" db="EMBL/GenBank/DDBJ databases">
        <authorList>
            <person name="de Groot N.N."/>
        </authorList>
    </citation>
    <scope>NUCLEOTIDE SEQUENCE [LARGE SCALE GENOMIC DNA]</scope>
    <source>
        <strain evidence="1">PX439</strain>
    </source>
</reference>
<dbReference type="CTD" id="9817248"/>
<dbReference type="HOGENOM" id="CLU_2707185_0_0_1"/>
<gene>
    <name evidence="1" type="ORF">FL82_02692</name>
</gene>
<keyword evidence="2" id="KW-1185">Reference proteome</keyword>
<sequence>MAEMTSAIAVINVEQPETAIPMFEKLSARTDARNKRQAIKRGKQWICLKWTAIAAVVVMVLFVIGVIIIFTLN</sequence>
<proteinExistence type="predicted"/>
<comment type="caution">
    <text evidence="1">The sequence shown here is derived from an EMBL/GenBank/DDBJ whole genome shotgun (WGS) entry which is preliminary data.</text>
</comment>
<evidence type="ECO:0000313" key="1">
    <source>
        <dbReference type="EMBL" id="OZG06072.1"/>
    </source>
</evidence>
<dbReference type="EMBL" id="NMWX01000001">
    <property type="protein sequence ID" value="OZG06072.1"/>
    <property type="molecule type" value="Genomic_DNA"/>
</dbReference>
<feature type="non-terminal residue" evidence="1">
    <location>
        <position position="1"/>
    </location>
</feature>
<evidence type="ECO:0000313" key="2">
    <source>
        <dbReference type="Proteomes" id="UP000216624"/>
    </source>
</evidence>
<accession>A0A261B6W9</accession>
<dbReference type="Proteomes" id="UP000216624">
    <property type="component" value="Unassembled WGS sequence"/>
</dbReference>
<name>A0A261B6W9_CAERE</name>